<dbReference type="EMBL" id="FOSK01000006">
    <property type="protein sequence ID" value="SFK56334.1"/>
    <property type="molecule type" value="Genomic_DNA"/>
</dbReference>
<feature type="coiled-coil region" evidence="1">
    <location>
        <begin position="28"/>
        <end position="55"/>
    </location>
</feature>
<dbReference type="RefSeq" id="WP_093520096.1">
    <property type="nucleotide sequence ID" value="NZ_FOSK01000006.1"/>
</dbReference>
<organism evidence="2 3">
    <name type="scientific">Pseudovibrio ascidiaceicola</name>
    <dbReference type="NCBI Taxonomy" id="285279"/>
    <lineage>
        <taxon>Bacteria</taxon>
        <taxon>Pseudomonadati</taxon>
        <taxon>Pseudomonadota</taxon>
        <taxon>Alphaproteobacteria</taxon>
        <taxon>Hyphomicrobiales</taxon>
        <taxon>Stappiaceae</taxon>
        <taxon>Pseudovibrio</taxon>
    </lineage>
</organism>
<reference evidence="2 3" key="1">
    <citation type="submission" date="2016-10" db="EMBL/GenBank/DDBJ databases">
        <authorList>
            <person name="Varghese N."/>
            <person name="Submissions S."/>
        </authorList>
    </citation>
    <scope>NUCLEOTIDE SEQUENCE [LARGE SCALE GENOMIC DNA]</scope>
    <source>
        <strain evidence="2 3">DSM 16392</strain>
    </source>
</reference>
<evidence type="ECO:0000313" key="3">
    <source>
        <dbReference type="Proteomes" id="UP000199598"/>
    </source>
</evidence>
<evidence type="ECO:0000313" key="2">
    <source>
        <dbReference type="EMBL" id="SFK56334.1"/>
    </source>
</evidence>
<dbReference type="Proteomes" id="UP000199598">
    <property type="component" value="Unassembled WGS sequence"/>
</dbReference>
<keyword evidence="3" id="KW-1185">Reference proteome</keyword>
<dbReference type="InterPro" id="IPR009579">
    <property type="entry name" value="DUF1192"/>
</dbReference>
<evidence type="ECO:0000256" key="1">
    <source>
        <dbReference type="SAM" id="Coils"/>
    </source>
</evidence>
<sequence>MGLFDDDDTPRPATSGVVVGEPLTNLSIHELSERLEQLKAEIVRVENEIKTKSNANTSAESFFK</sequence>
<comment type="caution">
    <text evidence="2">The sequence shown here is derived from an EMBL/GenBank/DDBJ whole genome shotgun (WGS) entry which is preliminary data.</text>
</comment>
<protein>
    <submittedName>
        <fullName evidence="2">Uncharacterized small protein, DUF1192 family</fullName>
    </submittedName>
</protein>
<gene>
    <name evidence="2" type="ORF">SAMN04488518_106234</name>
</gene>
<dbReference type="Pfam" id="PF06698">
    <property type="entry name" value="DUF1192"/>
    <property type="match status" value="1"/>
</dbReference>
<proteinExistence type="predicted"/>
<name>A0A1I4AJ04_9HYPH</name>
<keyword evidence="1" id="KW-0175">Coiled coil</keyword>
<accession>A0A1I4AJ04</accession>